<dbReference type="AlphaFoldDB" id="A0A0N0U8K5"/>
<evidence type="ECO:0000313" key="3">
    <source>
        <dbReference type="Proteomes" id="UP000037685"/>
    </source>
</evidence>
<evidence type="ECO:0000259" key="1">
    <source>
        <dbReference type="Pfam" id="PF01712"/>
    </source>
</evidence>
<comment type="caution">
    <text evidence="2">The sequence shown here is derived from an EMBL/GenBank/DDBJ whole genome shotgun (WGS) entry which is preliminary data.</text>
</comment>
<sequence>MVADYLLDKDPIFASLNLEGPEWDLYLELYRELAPKVPPPDLTVYLRAPVPVLLDRIARRGRPFERGMDPAYLEALSEAYERQFARYPHPLLVLEADALDFSPTGPHREAGVALVREHLAQKRP</sequence>
<protein>
    <submittedName>
        <fullName evidence="2">Deoxyguanosine kinase</fullName>
        <ecNumber evidence="2">2.7.1.113</ecNumber>
    </submittedName>
</protein>
<dbReference type="GO" id="GO:0005737">
    <property type="term" value="C:cytoplasm"/>
    <property type="evidence" value="ECO:0007669"/>
    <property type="project" value="TreeGrafter"/>
</dbReference>
<dbReference type="PANTHER" id="PTHR10513:SF46">
    <property type="entry name" value="DEOXYGUANOSINE KINASE"/>
    <property type="match status" value="1"/>
</dbReference>
<keyword evidence="2" id="KW-0808">Transferase</keyword>
<dbReference type="InterPro" id="IPR050566">
    <property type="entry name" value="Deoxyribonucleoside_kinase"/>
</dbReference>
<dbReference type="EC" id="2.7.1.113" evidence="2"/>
<evidence type="ECO:0000313" key="2">
    <source>
        <dbReference type="EMBL" id="KOX91253.1"/>
    </source>
</evidence>
<dbReference type="InterPro" id="IPR031314">
    <property type="entry name" value="DNK_dom"/>
</dbReference>
<name>A0A0N0U8K5_THEAQ</name>
<dbReference type="GO" id="GO:0004138">
    <property type="term" value="F:deoxyguanosine kinase activity"/>
    <property type="evidence" value="ECO:0007669"/>
    <property type="project" value="UniProtKB-EC"/>
</dbReference>
<dbReference type="PATRIC" id="fig|271.14.peg.68"/>
<keyword evidence="2" id="KW-0418">Kinase</keyword>
<accession>A0A0N0U8K5</accession>
<dbReference type="InterPro" id="IPR027417">
    <property type="entry name" value="P-loop_NTPase"/>
</dbReference>
<dbReference type="Gene3D" id="3.40.50.300">
    <property type="entry name" value="P-loop containing nucleotide triphosphate hydrolases"/>
    <property type="match status" value="1"/>
</dbReference>
<dbReference type="Pfam" id="PF01712">
    <property type="entry name" value="dNK"/>
    <property type="match status" value="1"/>
</dbReference>
<organism evidence="2 3">
    <name type="scientific">Thermus aquaticus</name>
    <dbReference type="NCBI Taxonomy" id="271"/>
    <lineage>
        <taxon>Bacteria</taxon>
        <taxon>Thermotogati</taxon>
        <taxon>Deinococcota</taxon>
        <taxon>Deinococci</taxon>
        <taxon>Thermales</taxon>
        <taxon>Thermaceae</taxon>
        <taxon>Thermus</taxon>
    </lineage>
</organism>
<proteinExistence type="predicted"/>
<dbReference type="Proteomes" id="UP000037685">
    <property type="component" value="Unassembled WGS sequence"/>
</dbReference>
<dbReference type="SUPFAM" id="SSF52540">
    <property type="entry name" value="P-loop containing nucleoside triphosphate hydrolases"/>
    <property type="match status" value="1"/>
</dbReference>
<feature type="domain" description="Deoxynucleoside kinase" evidence="1">
    <location>
        <begin position="12"/>
        <end position="117"/>
    </location>
</feature>
<dbReference type="EMBL" id="LHCI01000044">
    <property type="protein sequence ID" value="KOX91253.1"/>
    <property type="molecule type" value="Genomic_DNA"/>
</dbReference>
<gene>
    <name evidence="2" type="primary">dgk_1</name>
    <name evidence="2" type="ORF">BVI061214_00032</name>
</gene>
<dbReference type="PANTHER" id="PTHR10513">
    <property type="entry name" value="DEOXYNUCLEOSIDE KINASE"/>
    <property type="match status" value="1"/>
</dbReference>
<reference evidence="2 3" key="1">
    <citation type="submission" date="2015-07" db="EMBL/GenBank/DDBJ databases">
        <authorList>
            <person name="Noorani M."/>
        </authorList>
    </citation>
    <scope>NUCLEOTIDE SEQUENCE [LARGE SCALE GENOMIC DNA]</scope>
    <source>
        <strain evidence="3">ATCC 25104 / DSM 625 / JCM 10724 / NBRC 103206 / NCIMB 11243 / YT-1</strain>
    </source>
</reference>